<dbReference type="SUPFAM" id="SSF46689">
    <property type="entry name" value="Homeodomain-like"/>
    <property type="match status" value="1"/>
</dbReference>
<dbReference type="PROSITE" id="PS50977">
    <property type="entry name" value="HTH_TETR_2"/>
    <property type="match status" value="1"/>
</dbReference>
<dbReference type="PANTHER" id="PTHR30055">
    <property type="entry name" value="HTH-TYPE TRANSCRIPTIONAL REGULATOR RUTR"/>
    <property type="match status" value="1"/>
</dbReference>
<dbReference type="PANTHER" id="PTHR30055:SF200">
    <property type="entry name" value="HTH-TYPE TRANSCRIPTIONAL REPRESSOR BDCR"/>
    <property type="match status" value="1"/>
</dbReference>
<evidence type="ECO:0000259" key="3">
    <source>
        <dbReference type="PROSITE" id="PS50977"/>
    </source>
</evidence>
<name>A0A255XP36_9PROT</name>
<dbReference type="PRINTS" id="PR00455">
    <property type="entry name" value="HTHTETR"/>
</dbReference>
<gene>
    <name evidence="4" type="ORF">CHR90_14350</name>
</gene>
<feature type="DNA-binding region" description="H-T-H motif" evidence="2">
    <location>
        <begin position="29"/>
        <end position="48"/>
    </location>
</feature>
<comment type="caution">
    <text evidence="4">The sequence shown here is derived from an EMBL/GenBank/DDBJ whole genome shotgun (WGS) entry which is preliminary data.</text>
</comment>
<dbReference type="Gene3D" id="1.10.357.10">
    <property type="entry name" value="Tetracycline Repressor, domain 2"/>
    <property type="match status" value="1"/>
</dbReference>
<protein>
    <submittedName>
        <fullName evidence="4">TetR family transcriptional regulator</fullName>
    </submittedName>
</protein>
<accession>A0A255XP36</accession>
<dbReference type="OrthoDB" id="9787680at2"/>
<dbReference type="EMBL" id="NOXS01000033">
    <property type="protein sequence ID" value="OYQ18134.1"/>
    <property type="molecule type" value="Genomic_DNA"/>
</dbReference>
<keyword evidence="5" id="KW-1185">Reference proteome</keyword>
<evidence type="ECO:0000313" key="4">
    <source>
        <dbReference type="EMBL" id="OYQ18134.1"/>
    </source>
</evidence>
<sequence>MTAPSPTARDRILKASAYLFYLEGIRSISVDAIAERAEVTKKTLYYHFISKDDLVAAYLSQRDQPNLAAFAGWLGAEDKSLPERIETVFTRLAETASHPKWRGCGFLRTIAELANQPGHPARKIGATHKKKVETWLEGIFRANGIAAAPSLAQQIAVLIDGAFAAMLTHSDPGYARTAGIAARTLVAAALAEKA</sequence>
<evidence type="ECO:0000256" key="1">
    <source>
        <dbReference type="ARBA" id="ARBA00023125"/>
    </source>
</evidence>
<reference evidence="4 5" key="1">
    <citation type="submission" date="2017-07" db="EMBL/GenBank/DDBJ databases">
        <title>Elstera cyanobacteriorum sp. nov., a novel bacterium isolated from cyanobacterial aggregates in a eutrophic lake.</title>
        <authorList>
            <person name="Cai H."/>
        </authorList>
    </citation>
    <scope>NUCLEOTIDE SEQUENCE [LARGE SCALE GENOMIC DNA]</scope>
    <source>
        <strain evidence="4 5">TH019</strain>
    </source>
</reference>
<feature type="domain" description="HTH tetR-type" evidence="3">
    <location>
        <begin position="6"/>
        <end position="66"/>
    </location>
</feature>
<dbReference type="InterPro" id="IPR036271">
    <property type="entry name" value="Tet_transcr_reg_TetR-rel_C_sf"/>
</dbReference>
<proteinExistence type="predicted"/>
<dbReference type="GO" id="GO:0003700">
    <property type="term" value="F:DNA-binding transcription factor activity"/>
    <property type="evidence" value="ECO:0007669"/>
    <property type="project" value="TreeGrafter"/>
</dbReference>
<dbReference type="GO" id="GO:0000976">
    <property type="term" value="F:transcription cis-regulatory region binding"/>
    <property type="evidence" value="ECO:0007669"/>
    <property type="project" value="TreeGrafter"/>
</dbReference>
<dbReference type="InterPro" id="IPR001647">
    <property type="entry name" value="HTH_TetR"/>
</dbReference>
<dbReference type="Proteomes" id="UP000216361">
    <property type="component" value="Unassembled WGS sequence"/>
</dbReference>
<dbReference type="RefSeq" id="WP_094409695.1">
    <property type="nucleotide sequence ID" value="NZ_BMJZ01000002.1"/>
</dbReference>
<evidence type="ECO:0000313" key="5">
    <source>
        <dbReference type="Proteomes" id="UP000216361"/>
    </source>
</evidence>
<keyword evidence="1 2" id="KW-0238">DNA-binding</keyword>
<dbReference type="SUPFAM" id="SSF48498">
    <property type="entry name" value="Tetracyclin repressor-like, C-terminal domain"/>
    <property type="match status" value="1"/>
</dbReference>
<organism evidence="4 5">
    <name type="scientific">Elstera cyanobacteriorum</name>
    <dbReference type="NCBI Taxonomy" id="2022747"/>
    <lineage>
        <taxon>Bacteria</taxon>
        <taxon>Pseudomonadati</taxon>
        <taxon>Pseudomonadota</taxon>
        <taxon>Alphaproteobacteria</taxon>
        <taxon>Rhodospirillales</taxon>
        <taxon>Rhodospirillaceae</taxon>
        <taxon>Elstera</taxon>
    </lineage>
</organism>
<dbReference type="Pfam" id="PF00440">
    <property type="entry name" value="TetR_N"/>
    <property type="match status" value="1"/>
</dbReference>
<evidence type="ECO:0000256" key="2">
    <source>
        <dbReference type="PROSITE-ProRule" id="PRU00335"/>
    </source>
</evidence>
<dbReference type="AlphaFoldDB" id="A0A255XP36"/>
<dbReference type="InterPro" id="IPR050109">
    <property type="entry name" value="HTH-type_TetR-like_transc_reg"/>
</dbReference>
<dbReference type="InterPro" id="IPR009057">
    <property type="entry name" value="Homeodomain-like_sf"/>
</dbReference>